<dbReference type="Proteomes" id="UP000503018">
    <property type="component" value="Chromosome"/>
</dbReference>
<accession>A0A6M4AS06</accession>
<keyword evidence="3" id="KW-1185">Reference proteome</keyword>
<sequence>MVDRVAVSNLALSIIGEDDQLVDPLDDTKAARTIAAVWDAVRDEVLRKHPWNFAIRRTMLTAVDGYAPVNDFTHLYTLPPDCLRVLDVAIGGTLTRDYAIEAQGLLSYGPGPVGLRYVSRVENAALWDSCFVRAFACRLAWQISERITGDLNRKAAIDRDYRLALAEAKAVDGRENPPEPAMDSSWITSRITGPSGIGEGSGW</sequence>
<evidence type="ECO:0000313" key="3">
    <source>
        <dbReference type="Proteomes" id="UP000503018"/>
    </source>
</evidence>
<protein>
    <submittedName>
        <fullName evidence="2">Uncharacterized protein</fullName>
    </submittedName>
</protein>
<name>A0A6M4AS06_9SPHN</name>
<dbReference type="KEGG" id="slan:GV829_04640"/>
<dbReference type="EMBL" id="CP053015">
    <property type="protein sequence ID" value="QJQ31823.1"/>
    <property type="molecule type" value="Genomic_DNA"/>
</dbReference>
<evidence type="ECO:0000256" key="1">
    <source>
        <dbReference type="SAM" id="MobiDB-lite"/>
    </source>
</evidence>
<proteinExistence type="predicted"/>
<evidence type="ECO:0000313" key="2">
    <source>
        <dbReference type="EMBL" id="QJQ31823.1"/>
    </source>
</evidence>
<gene>
    <name evidence="2" type="ORF">GV829_04640</name>
</gene>
<reference evidence="2 3" key="1">
    <citation type="submission" date="2020-01" db="EMBL/GenBank/DDBJ databases">
        <title>Sphingomonas sp. strain CSW-10.</title>
        <authorList>
            <person name="Chen W.-M."/>
        </authorList>
    </citation>
    <scope>NUCLEOTIDE SEQUENCE [LARGE SCALE GENOMIC DNA]</scope>
    <source>
        <strain evidence="2 3">CSW-10</strain>
    </source>
</reference>
<dbReference type="AlphaFoldDB" id="A0A6M4AS06"/>
<dbReference type="RefSeq" id="WP_169944305.1">
    <property type="nucleotide sequence ID" value="NZ_CP053015.1"/>
</dbReference>
<feature type="region of interest" description="Disordered" evidence="1">
    <location>
        <begin position="172"/>
        <end position="203"/>
    </location>
</feature>
<organism evidence="2 3">
    <name type="scientific">Sphingomonas lacunae</name>
    <dbReference type="NCBI Taxonomy" id="2698828"/>
    <lineage>
        <taxon>Bacteria</taxon>
        <taxon>Pseudomonadati</taxon>
        <taxon>Pseudomonadota</taxon>
        <taxon>Alphaproteobacteria</taxon>
        <taxon>Sphingomonadales</taxon>
        <taxon>Sphingomonadaceae</taxon>
        <taxon>Sphingomonas</taxon>
    </lineage>
</organism>